<evidence type="ECO:0000313" key="3">
    <source>
        <dbReference type="EMBL" id="KAL3793156.1"/>
    </source>
</evidence>
<name>A0ABD3Q0M9_9STRA</name>
<sequence>MEAETTVAGVVGGGWLFAAPPPQHAGREGGWAPGGRRPPPHPGGGGVAAPEGRNKMGEQQQRGRTMDSEDYEPPEPIRALRKTMTRTFRNFDSAGEDQLLSDANAIPSDEDGENGNFDPPARERPAVEFRVSIVQSRLAFQDGKWPQRECLSFTRSLVFYGNGSITAEHEEAARYIEEARAMRKKYYGGHGVQSLLDTNKLSRHSSCNSGDYDAVGKGKTVTFDETCEKELDDKKPPATVSPTQLEYVLGEDGVVEVYESSDFRRTKNLVKVASLATFVDDYQRLVEMASSGAMRSFSFQRLQMLDSAFKMHVTINGASENEAKSDLLGTDFYRTMKIDNHIHLAAAATAKQFVDFVGDKLQNEGDTVVTEDGQTLKEVFEKAGLDSDHLTIDAFNVLADYSVYQRFDNFNSKYSPFRMAQMRKIFLKTDNHIDGRYFAELTKIVLARHEQRKGHTSAAEMRLSVYGMERNEWLLLAKWVLRDWEGGIYPGNMLSSRNRWLVQVPRLWRVFCKKGGGVSFQTMLENLFSPLFEATLHPEKHPEVAELLNNIVGIDSVDDEGCLEASPFNGAPLTCEKPASWSQDDNPAYCWQLYHLWANIEVLNRVRKSKGLNTLAFRPHAGETGETMHLAATYMLCRSINHGINLDKQVSLQYLYYLDQVGLSISPLSNNFLFRKIRANPFPKLFKRGLNVTLSTDDPLLFHMSDDALLEEYSVARASFDLSMTDMSEIARNSVLQSGFEAHLKEEWLGKNFRKGMTHCDEDKTHVPLIRAKFRAEHLALEHLMVTLLAAGKGKMVLQQMMHQFGEARNGIRDILFSNMAEVPSFPEQNQL</sequence>
<dbReference type="Proteomes" id="UP001516023">
    <property type="component" value="Unassembled WGS sequence"/>
</dbReference>
<accession>A0ABD3Q0M9</accession>
<dbReference type="InterPro" id="IPR032466">
    <property type="entry name" value="Metal_Hydrolase"/>
</dbReference>
<dbReference type="InterPro" id="IPR006329">
    <property type="entry name" value="AMPD"/>
</dbReference>
<organism evidence="3 4">
    <name type="scientific">Cyclotella cryptica</name>
    <dbReference type="NCBI Taxonomy" id="29204"/>
    <lineage>
        <taxon>Eukaryota</taxon>
        <taxon>Sar</taxon>
        <taxon>Stramenopiles</taxon>
        <taxon>Ochrophyta</taxon>
        <taxon>Bacillariophyta</taxon>
        <taxon>Coscinodiscophyceae</taxon>
        <taxon>Thalassiosirophycidae</taxon>
        <taxon>Stephanodiscales</taxon>
        <taxon>Stephanodiscaceae</taxon>
        <taxon>Cyclotella</taxon>
    </lineage>
</organism>
<evidence type="ECO:0000256" key="2">
    <source>
        <dbReference type="SAM" id="MobiDB-lite"/>
    </source>
</evidence>
<reference evidence="3 4" key="1">
    <citation type="journal article" date="2020" name="G3 (Bethesda)">
        <title>Improved Reference Genome for Cyclotella cryptica CCMP332, a Model for Cell Wall Morphogenesis, Salinity Adaptation, and Lipid Production in Diatoms (Bacillariophyta).</title>
        <authorList>
            <person name="Roberts W.R."/>
            <person name="Downey K.M."/>
            <person name="Ruck E.C."/>
            <person name="Traller J.C."/>
            <person name="Alverson A.J."/>
        </authorList>
    </citation>
    <scope>NUCLEOTIDE SEQUENCE [LARGE SCALE GENOMIC DNA]</scope>
    <source>
        <strain evidence="3 4">CCMP332</strain>
    </source>
</reference>
<dbReference type="Gene3D" id="4.10.800.20">
    <property type="match status" value="1"/>
</dbReference>
<evidence type="ECO:0000313" key="4">
    <source>
        <dbReference type="Proteomes" id="UP001516023"/>
    </source>
</evidence>
<dbReference type="Gene3D" id="3.20.20.140">
    <property type="entry name" value="Metal-dependent hydrolases"/>
    <property type="match status" value="1"/>
</dbReference>
<evidence type="ECO:0000256" key="1">
    <source>
        <dbReference type="ARBA" id="ARBA00006676"/>
    </source>
</evidence>
<comment type="similarity">
    <text evidence="1">Belongs to the metallo-dependent hydrolases superfamily. Adenosine and AMP deaminases family.</text>
</comment>
<comment type="caution">
    <text evidence="3">The sequence shown here is derived from an EMBL/GenBank/DDBJ whole genome shotgun (WGS) entry which is preliminary data.</text>
</comment>
<dbReference type="PANTHER" id="PTHR11359">
    <property type="entry name" value="AMP DEAMINASE"/>
    <property type="match status" value="1"/>
</dbReference>
<dbReference type="PANTHER" id="PTHR11359:SF0">
    <property type="entry name" value="AMP DEAMINASE"/>
    <property type="match status" value="1"/>
</dbReference>
<dbReference type="SUPFAM" id="SSF51556">
    <property type="entry name" value="Metallo-dependent hydrolases"/>
    <property type="match status" value="1"/>
</dbReference>
<evidence type="ECO:0008006" key="5">
    <source>
        <dbReference type="Google" id="ProtNLM"/>
    </source>
</evidence>
<dbReference type="AlphaFoldDB" id="A0ABD3Q0M9"/>
<dbReference type="EMBL" id="JABMIG020000094">
    <property type="protein sequence ID" value="KAL3793156.1"/>
    <property type="molecule type" value="Genomic_DNA"/>
</dbReference>
<protein>
    <recommendedName>
        <fullName evidence="5">AMP deaminase</fullName>
    </recommendedName>
</protein>
<proteinExistence type="inferred from homology"/>
<keyword evidence="4" id="KW-1185">Reference proteome</keyword>
<gene>
    <name evidence="3" type="ORF">HJC23_005658</name>
</gene>
<dbReference type="Pfam" id="PF19326">
    <property type="entry name" value="AMP_deaminase"/>
    <property type="match status" value="1"/>
</dbReference>
<feature type="region of interest" description="Disordered" evidence="2">
    <location>
        <begin position="1"/>
        <end position="74"/>
    </location>
</feature>